<dbReference type="RefSeq" id="WP_159545109.1">
    <property type="nucleotide sequence ID" value="NZ_CP047156.1"/>
</dbReference>
<evidence type="ECO:0000313" key="3">
    <source>
        <dbReference type="Proteomes" id="UP000463857"/>
    </source>
</evidence>
<dbReference type="Pfam" id="PF10990">
    <property type="entry name" value="DUF2809"/>
    <property type="match status" value="1"/>
</dbReference>
<keyword evidence="1" id="KW-0472">Membrane</keyword>
<evidence type="ECO:0000256" key="1">
    <source>
        <dbReference type="SAM" id="Phobius"/>
    </source>
</evidence>
<reference evidence="2 3" key="1">
    <citation type="journal article" date="2018" name="Int. J. Syst. Evol. Microbiol.">
        <title>Epidermidibacterium keratini gen. nov., sp. nov., a member of the family Sporichthyaceae, isolated from keratin epidermis.</title>
        <authorList>
            <person name="Lee D.G."/>
            <person name="Trujillo M.E."/>
            <person name="Kang S."/>
            <person name="Nam J.J."/>
            <person name="Kim Y.J."/>
        </authorList>
    </citation>
    <scope>NUCLEOTIDE SEQUENCE [LARGE SCALE GENOMIC DNA]</scope>
    <source>
        <strain evidence="2 3">EPI-7</strain>
    </source>
</reference>
<keyword evidence="1" id="KW-0812">Transmembrane</keyword>
<dbReference type="KEGG" id="eke:EK0264_09705"/>
<organism evidence="2 3">
    <name type="scientific">Epidermidibacterium keratini</name>
    <dbReference type="NCBI Taxonomy" id="1891644"/>
    <lineage>
        <taxon>Bacteria</taxon>
        <taxon>Bacillati</taxon>
        <taxon>Actinomycetota</taxon>
        <taxon>Actinomycetes</taxon>
        <taxon>Sporichthyales</taxon>
        <taxon>Sporichthyaceae</taxon>
        <taxon>Epidermidibacterium</taxon>
    </lineage>
</organism>
<dbReference type="AlphaFoldDB" id="A0A7L4YNB3"/>
<name>A0A7L4YNB3_9ACTN</name>
<dbReference type="Proteomes" id="UP000463857">
    <property type="component" value="Chromosome"/>
</dbReference>
<dbReference type="OrthoDB" id="3874273at2"/>
<protein>
    <submittedName>
        <fullName evidence="2">DUF2809 domain-containing protein</fullName>
    </submittedName>
</protein>
<keyword evidence="1" id="KW-1133">Transmembrane helix</keyword>
<dbReference type="EMBL" id="CP047156">
    <property type="protein sequence ID" value="QHC00532.1"/>
    <property type="molecule type" value="Genomic_DNA"/>
</dbReference>
<gene>
    <name evidence="2" type="ORF">EK0264_09705</name>
</gene>
<feature type="transmembrane region" description="Helical" evidence="1">
    <location>
        <begin position="100"/>
        <end position="119"/>
    </location>
</feature>
<dbReference type="InterPro" id="IPR021257">
    <property type="entry name" value="DUF2809"/>
</dbReference>
<feature type="transmembrane region" description="Helical" evidence="1">
    <location>
        <begin position="59"/>
        <end position="80"/>
    </location>
</feature>
<proteinExistence type="predicted"/>
<sequence>MPTPTRRSALIVLLSALVIGLAVQPFRDVAGTDAIGSAAYAAAAVGVWGLILPGRGARLPGLIGTGLACAVELLQLTGLPQRIAEVVPGSGFVLGGQFDIADIIAMLVGGIIATFALAAPRLP</sequence>
<evidence type="ECO:0000313" key="2">
    <source>
        <dbReference type="EMBL" id="QHC00532.1"/>
    </source>
</evidence>
<feature type="transmembrane region" description="Helical" evidence="1">
    <location>
        <begin position="35"/>
        <end position="52"/>
    </location>
</feature>
<dbReference type="InParanoid" id="A0A7L4YNB3"/>
<accession>A0A7L4YNB3</accession>
<keyword evidence="3" id="KW-1185">Reference proteome</keyword>